<feature type="compositionally biased region" description="Polar residues" evidence="1">
    <location>
        <begin position="143"/>
        <end position="155"/>
    </location>
</feature>
<dbReference type="PANTHER" id="PTHR46929:SF3">
    <property type="entry name" value="MYB_SANT-LIKE DOMAIN-CONTAINING PROTEIN"/>
    <property type="match status" value="1"/>
</dbReference>
<accession>A0A0C9WKR5</accession>
<feature type="region of interest" description="Disordered" evidence="1">
    <location>
        <begin position="133"/>
        <end position="161"/>
    </location>
</feature>
<dbReference type="AlphaFoldDB" id="A0A0C9WKR5"/>
<protein>
    <recommendedName>
        <fullName evidence="2">Myb/SANT-like domain-containing protein</fullName>
    </recommendedName>
</protein>
<dbReference type="HOGENOM" id="CLU_082499_2_0_1"/>
<reference evidence="3 4" key="1">
    <citation type="submission" date="2014-04" db="EMBL/GenBank/DDBJ databases">
        <authorList>
            <consortium name="DOE Joint Genome Institute"/>
            <person name="Kuo A."/>
            <person name="Kohler A."/>
            <person name="Nagy L.G."/>
            <person name="Floudas D."/>
            <person name="Copeland A."/>
            <person name="Barry K.W."/>
            <person name="Cichocki N."/>
            <person name="Veneault-Fourrey C."/>
            <person name="LaButti K."/>
            <person name="Lindquist E.A."/>
            <person name="Lipzen A."/>
            <person name="Lundell T."/>
            <person name="Morin E."/>
            <person name="Murat C."/>
            <person name="Sun H."/>
            <person name="Tunlid A."/>
            <person name="Henrissat B."/>
            <person name="Grigoriev I.V."/>
            <person name="Hibbett D.S."/>
            <person name="Martin F."/>
            <person name="Nordberg H.P."/>
            <person name="Cantor M.N."/>
            <person name="Hua S.X."/>
        </authorList>
    </citation>
    <scope>NUCLEOTIDE SEQUENCE [LARGE SCALE GENOMIC DNA]</scope>
    <source>
        <strain evidence="3 4">LaAM-08-1</strain>
    </source>
</reference>
<organism evidence="3 4">
    <name type="scientific">Laccaria amethystina LaAM-08-1</name>
    <dbReference type="NCBI Taxonomy" id="1095629"/>
    <lineage>
        <taxon>Eukaryota</taxon>
        <taxon>Fungi</taxon>
        <taxon>Dikarya</taxon>
        <taxon>Basidiomycota</taxon>
        <taxon>Agaricomycotina</taxon>
        <taxon>Agaricomycetes</taxon>
        <taxon>Agaricomycetidae</taxon>
        <taxon>Agaricales</taxon>
        <taxon>Agaricineae</taxon>
        <taxon>Hydnangiaceae</taxon>
        <taxon>Laccaria</taxon>
    </lineage>
</organism>
<dbReference type="EMBL" id="KN838717">
    <property type="protein sequence ID" value="KIJ96569.1"/>
    <property type="molecule type" value="Genomic_DNA"/>
</dbReference>
<name>A0A0C9WKR5_9AGAR</name>
<evidence type="ECO:0000313" key="3">
    <source>
        <dbReference type="EMBL" id="KIJ96569.1"/>
    </source>
</evidence>
<feature type="domain" description="Myb/SANT-like" evidence="2">
    <location>
        <begin position="6"/>
        <end position="104"/>
    </location>
</feature>
<gene>
    <name evidence="3" type="ORF">K443DRAFT_107050</name>
</gene>
<proteinExistence type="predicted"/>
<evidence type="ECO:0000259" key="2">
    <source>
        <dbReference type="Pfam" id="PF12776"/>
    </source>
</evidence>
<dbReference type="PANTHER" id="PTHR46929">
    <property type="entry name" value="EXPRESSED PROTEIN"/>
    <property type="match status" value="1"/>
</dbReference>
<evidence type="ECO:0000256" key="1">
    <source>
        <dbReference type="SAM" id="MobiDB-lite"/>
    </source>
</evidence>
<dbReference type="Pfam" id="PF12776">
    <property type="entry name" value="Myb_DNA-bind_3"/>
    <property type="match status" value="1"/>
</dbReference>
<dbReference type="InterPro" id="IPR024752">
    <property type="entry name" value="Myb/SANT-like_dom"/>
</dbReference>
<dbReference type="Proteomes" id="UP000054477">
    <property type="component" value="Unassembled WGS sequence"/>
</dbReference>
<dbReference type="OrthoDB" id="3186724at2759"/>
<keyword evidence="4" id="KW-1185">Reference proteome</keyword>
<dbReference type="STRING" id="1095629.A0A0C9WKR5"/>
<reference evidence="4" key="2">
    <citation type="submission" date="2015-01" db="EMBL/GenBank/DDBJ databases">
        <title>Evolutionary Origins and Diversification of the Mycorrhizal Mutualists.</title>
        <authorList>
            <consortium name="DOE Joint Genome Institute"/>
            <consortium name="Mycorrhizal Genomics Consortium"/>
            <person name="Kohler A."/>
            <person name="Kuo A."/>
            <person name="Nagy L.G."/>
            <person name="Floudas D."/>
            <person name="Copeland A."/>
            <person name="Barry K.W."/>
            <person name="Cichocki N."/>
            <person name="Veneault-Fourrey C."/>
            <person name="LaButti K."/>
            <person name="Lindquist E.A."/>
            <person name="Lipzen A."/>
            <person name="Lundell T."/>
            <person name="Morin E."/>
            <person name="Murat C."/>
            <person name="Riley R."/>
            <person name="Ohm R."/>
            <person name="Sun H."/>
            <person name="Tunlid A."/>
            <person name="Henrissat B."/>
            <person name="Grigoriev I.V."/>
            <person name="Hibbett D.S."/>
            <person name="Martin F."/>
        </authorList>
    </citation>
    <scope>NUCLEOTIDE SEQUENCE [LARGE SCALE GENOMIC DNA]</scope>
    <source>
        <strain evidence="4">LaAM-08-1</strain>
    </source>
</reference>
<evidence type="ECO:0000313" key="4">
    <source>
        <dbReference type="Proteomes" id="UP000054477"/>
    </source>
</evidence>
<sequence>MSSQAHWSDDDITTLITFLISKKASAGDGIGFKGSVWTKAATAVNKVPHTKGAKKTSGSCKSKWGKLKETYNIVADIRAQSGFKWDDDGGADIDETTAEVWASYEKRHKGSAPFRNKGWPWYKKVQPLMPNAPRGANVYHASSGAQPKQPDTNGLASVEDDDHPVSHWVCSSIVI</sequence>